<keyword evidence="2" id="KW-1133">Transmembrane helix</keyword>
<feature type="region of interest" description="Disordered" evidence="1">
    <location>
        <begin position="121"/>
        <end position="217"/>
    </location>
</feature>
<protein>
    <submittedName>
        <fullName evidence="5">Proteoglycan 4-like</fullName>
    </submittedName>
</protein>
<feature type="compositionally biased region" description="Basic and acidic residues" evidence="1">
    <location>
        <begin position="206"/>
        <end position="217"/>
    </location>
</feature>
<evidence type="ECO:0000256" key="1">
    <source>
        <dbReference type="SAM" id="MobiDB-lite"/>
    </source>
</evidence>
<proteinExistence type="predicted"/>
<sequence length="217" mass="22802">MNKWTAATQIVFCLLLLVVVAGTSRFPSASVRDLLLLLASVRESAHLLLVSVLALLGLNRFRHALMLPPFLVFPPTPARPHAPAIPRLPAHARPVERIPSVPVAVHIHLAPVLLVPQVNPAPEKSSTEAAKPTSEKSSTEAAKPTSEKSSTEAAKPTSEKSGTEAAKPTSEKSGTEAAKTPSEKSGTEAAKTPSEQPKAAVTDATKGAEDGRPTDRT</sequence>
<accession>A0A183C7G1</accession>
<name>A0A183C7G1_GLOPA</name>
<keyword evidence="4" id="KW-1185">Reference proteome</keyword>
<evidence type="ECO:0000313" key="5">
    <source>
        <dbReference type="WBParaSite" id="GPLIN_000880700"/>
    </source>
</evidence>
<feature type="signal peptide" evidence="3">
    <location>
        <begin position="1"/>
        <end position="22"/>
    </location>
</feature>
<feature type="transmembrane region" description="Helical" evidence="2">
    <location>
        <begin position="45"/>
        <end position="61"/>
    </location>
</feature>
<keyword evidence="2" id="KW-0472">Membrane</keyword>
<dbReference type="AlphaFoldDB" id="A0A183C7G1"/>
<evidence type="ECO:0000313" key="4">
    <source>
        <dbReference type="Proteomes" id="UP000050741"/>
    </source>
</evidence>
<dbReference type="WBParaSite" id="GPLIN_000880700">
    <property type="protein sequence ID" value="GPLIN_000880700"/>
    <property type="gene ID" value="GPLIN_000880700"/>
</dbReference>
<keyword evidence="3" id="KW-0732">Signal</keyword>
<evidence type="ECO:0000256" key="2">
    <source>
        <dbReference type="SAM" id="Phobius"/>
    </source>
</evidence>
<evidence type="ECO:0000256" key="3">
    <source>
        <dbReference type="SAM" id="SignalP"/>
    </source>
</evidence>
<keyword evidence="2" id="KW-0812">Transmembrane</keyword>
<organism evidence="4 5">
    <name type="scientific">Globodera pallida</name>
    <name type="common">Potato cyst nematode worm</name>
    <name type="synonym">Heterodera pallida</name>
    <dbReference type="NCBI Taxonomy" id="36090"/>
    <lineage>
        <taxon>Eukaryota</taxon>
        <taxon>Metazoa</taxon>
        <taxon>Ecdysozoa</taxon>
        <taxon>Nematoda</taxon>
        <taxon>Chromadorea</taxon>
        <taxon>Rhabditida</taxon>
        <taxon>Tylenchina</taxon>
        <taxon>Tylenchomorpha</taxon>
        <taxon>Tylenchoidea</taxon>
        <taxon>Heteroderidae</taxon>
        <taxon>Heteroderinae</taxon>
        <taxon>Globodera</taxon>
    </lineage>
</organism>
<dbReference type="Proteomes" id="UP000050741">
    <property type="component" value="Unassembled WGS sequence"/>
</dbReference>
<reference evidence="5" key="2">
    <citation type="submission" date="2016-06" db="UniProtKB">
        <authorList>
            <consortium name="WormBaseParasite"/>
        </authorList>
    </citation>
    <scope>IDENTIFICATION</scope>
</reference>
<reference evidence="4" key="1">
    <citation type="submission" date="2014-05" db="EMBL/GenBank/DDBJ databases">
        <title>The genome and life-stage specific transcriptomes of Globodera pallida elucidate key aspects of plant parasitism by a cyst nematode.</title>
        <authorList>
            <person name="Cotton J.A."/>
            <person name="Lilley C.J."/>
            <person name="Jones L.M."/>
            <person name="Kikuchi T."/>
            <person name="Reid A.J."/>
            <person name="Thorpe P."/>
            <person name="Tsai I.J."/>
            <person name="Beasley H."/>
            <person name="Blok V."/>
            <person name="Cock P.J.A."/>
            <person name="Van den Akker S.E."/>
            <person name="Holroyd N."/>
            <person name="Hunt M."/>
            <person name="Mantelin S."/>
            <person name="Naghra H."/>
            <person name="Pain A."/>
            <person name="Palomares-Rius J.E."/>
            <person name="Zarowiecki M."/>
            <person name="Berriman M."/>
            <person name="Jones J.T."/>
            <person name="Urwin P.E."/>
        </authorList>
    </citation>
    <scope>NUCLEOTIDE SEQUENCE [LARGE SCALE GENOMIC DNA]</scope>
    <source>
        <strain evidence="4">Lindley</strain>
    </source>
</reference>
<feature type="chain" id="PRO_5008147202" evidence="3">
    <location>
        <begin position="23"/>
        <end position="217"/>
    </location>
</feature>